<gene>
    <name evidence="3" type="ORF">MOV92_01500</name>
</gene>
<name>A0ABY3XEM5_9GAMM</name>
<keyword evidence="4" id="KW-1185">Reference proteome</keyword>
<keyword evidence="1" id="KW-0175">Coiled coil</keyword>
<dbReference type="Proteomes" id="UP000829194">
    <property type="component" value="Chromosome"/>
</dbReference>
<dbReference type="RefSeq" id="WP_057941283.1">
    <property type="nucleotide sequence ID" value="NZ_CP011131.1"/>
</dbReference>
<proteinExistence type="predicted"/>
<evidence type="ECO:0008006" key="5">
    <source>
        <dbReference type="Google" id="ProtNLM"/>
    </source>
</evidence>
<feature type="coiled-coil region" evidence="1">
    <location>
        <begin position="70"/>
        <end position="97"/>
    </location>
</feature>
<protein>
    <recommendedName>
        <fullName evidence="5">DUF4034 domain-containing protein</fullName>
    </recommendedName>
</protein>
<reference evidence="3 4" key="1">
    <citation type="submission" date="2022-03" db="EMBL/GenBank/DDBJ databases">
        <title>Complete genome sequence of Lysobacter capsici VKM B-2533 and Lysobacter gummosus 10.1.1, promising sources of lytic agents.</title>
        <authorList>
            <person name="Tarlachkov S.V."/>
            <person name="Kudryakova I.V."/>
            <person name="Afoshin A.S."/>
            <person name="Leontyevskaya E.A."/>
            <person name="Leontyevskaya N.V."/>
        </authorList>
    </citation>
    <scope>NUCLEOTIDE SEQUENCE [LARGE SCALE GENOMIC DNA]</scope>
    <source>
        <strain evidence="3 4">10.1.1</strain>
    </source>
</reference>
<dbReference type="EMBL" id="CP093547">
    <property type="protein sequence ID" value="UNP29990.1"/>
    <property type="molecule type" value="Genomic_DNA"/>
</dbReference>
<evidence type="ECO:0000313" key="4">
    <source>
        <dbReference type="Proteomes" id="UP000829194"/>
    </source>
</evidence>
<evidence type="ECO:0000313" key="3">
    <source>
        <dbReference type="EMBL" id="UNP29990.1"/>
    </source>
</evidence>
<accession>A0ABY3XEM5</accession>
<evidence type="ECO:0000256" key="2">
    <source>
        <dbReference type="SAM" id="MobiDB-lite"/>
    </source>
</evidence>
<sequence>MDGKRSAAAGLFGLYLIFSPQAPLHAAEPPAAATSVPALPPPPASVLRKPQDSDSAEQILQAAREKSAWLDALSQAIKQQEAARKATQLAAQQEEQRKLLDPAQTRVVLSGSEQQVREALTFQGRAFVKQGRVHDAVAAYGDYISGSRRTPSGVWMSSVFYAGIRAGLFASVPEDAQARRWEWLEEQTLRWAREEPDSPLPRLMHAEVLYAHAWEIRGTRYVKDTPQHVWKPFHAMLSRTLKYLDEERAIAARAPEYYSLSLRAMRGSEDGGDPLARFDQGQRAFPGYYQMYFEMLETLLPKWGGSVEHMDAFAEAAVDATRKTEGESMYARIYWVAAQGPYRFNLFDATSVRWGRMKQGFEDVMKRYPDQWNLQNYARFACDAQDRDKLAELLAKVQMPPMMEAWSNPQLFEKCSQMAGRVSL</sequence>
<feature type="region of interest" description="Disordered" evidence="2">
    <location>
        <begin position="32"/>
        <end position="56"/>
    </location>
</feature>
<organism evidence="3 4">
    <name type="scientific">Lysobacter gummosus</name>
    <dbReference type="NCBI Taxonomy" id="262324"/>
    <lineage>
        <taxon>Bacteria</taxon>
        <taxon>Pseudomonadati</taxon>
        <taxon>Pseudomonadota</taxon>
        <taxon>Gammaproteobacteria</taxon>
        <taxon>Lysobacterales</taxon>
        <taxon>Lysobacteraceae</taxon>
        <taxon>Lysobacter</taxon>
    </lineage>
</organism>
<evidence type="ECO:0000256" key="1">
    <source>
        <dbReference type="SAM" id="Coils"/>
    </source>
</evidence>